<protein>
    <submittedName>
        <fullName evidence="1">Uncharacterized protein</fullName>
    </submittedName>
</protein>
<evidence type="ECO:0000313" key="1">
    <source>
        <dbReference type="EMBL" id="KAK6775862.1"/>
    </source>
</evidence>
<sequence length="166" mass="19133">MVNFEFGIATHRAKVRTTVEVEIPPYPMTKKSKEESHNFHFAWYDVTVQLEFRIAMLEANIRTQKWIEGDIEDILSLCNQSKPIKIQEAGINDMILELQDKAKKIINDNFSSYEIDSITKLRANNHDNQCLSGLVTLSLALLPKDPKWKNDKKLGKKFNLQSGQIK</sequence>
<dbReference type="Proteomes" id="UP001371456">
    <property type="component" value="Unassembled WGS sequence"/>
</dbReference>
<organism evidence="1 2">
    <name type="scientific">Solanum bulbocastanum</name>
    <name type="common">Wild potato</name>
    <dbReference type="NCBI Taxonomy" id="147425"/>
    <lineage>
        <taxon>Eukaryota</taxon>
        <taxon>Viridiplantae</taxon>
        <taxon>Streptophyta</taxon>
        <taxon>Embryophyta</taxon>
        <taxon>Tracheophyta</taxon>
        <taxon>Spermatophyta</taxon>
        <taxon>Magnoliopsida</taxon>
        <taxon>eudicotyledons</taxon>
        <taxon>Gunneridae</taxon>
        <taxon>Pentapetalae</taxon>
        <taxon>asterids</taxon>
        <taxon>lamiids</taxon>
        <taxon>Solanales</taxon>
        <taxon>Solanaceae</taxon>
        <taxon>Solanoideae</taxon>
        <taxon>Solaneae</taxon>
        <taxon>Solanum</taxon>
    </lineage>
</organism>
<proteinExistence type="predicted"/>
<evidence type="ECO:0000313" key="2">
    <source>
        <dbReference type="Proteomes" id="UP001371456"/>
    </source>
</evidence>
<keyword evidence="2" id="KW-1185">Reference proteome</keyword>
<accession>A0AAN8SZT8</accession>
<reference evidence="1 2" key="1">
    <citation type="submission" date="2024-02" db="EMBL/GenBank/DDBJ databases">
        <title>de novo genome assembly of Solanum bulbocastanum strain 11H21.</title>
        <authorList>
            <person name="Hosaka A.J."/>
        </authorList>
    </citation>
    <scope>NUCLEOTIDE SEQUENCE [LARGE SCALE GENOMIC DNA]</scope>
    <source>
        <tissue evidence="1">Young leaves</tissue>
    </source>
</reference>
<dbReference type="EMBL" id="JBANQN010000011">
    <property type="protein sequence ID" value="KAK6775862.1"/>
    <property type="molecule type" value="Genomic_DNA"/>
</dbReference>
<comment type="caution">
    <text evidence="1">The sequence shown here is derived from an EMBL/GenBank/DDBJ whole genome shotgun (WGS) entry which is preliminary data.</text>
</comment>
<name>A0AAN8SZT8_SOLBU</name>
<dbReference type="AlphaFoldDB" id="A0AAN8SZT8"/>
<gene>
    <name evidence="1" type="ORF">RDI58_026863</name>
</gene>